<feature type="domain" description="RecF/RecN/SMC N-terminal" evidence="15">
    <location>
        <begin position="2"/>
        <end position="369"/>
    </location>
</feature>
<evidence type="ECO:0000259" key="15">
    <source>
        <dbReference type="Pfam" id="PF02463"/>
    </source>
</evidence>
<dbReference type="PANTHER" id="PTHR32182:SF0">
    <property type="entry name" value="DNA REPLICATION AND REPAIR PROTEIN RECF"/>
    <property type="match status" value="1"/>
</dbReference>
<evidence type="ECO:0000256" key="11">
    <source>
        <dbReference type="ARBA" id="ARBA00023236"/>
    </source>
</evidence>
<evidence type="ECO:0000256" key="2">
    <source>
        <dbReference type="ARBA" id="ARBA00008016"/>
    </source>
</evidence>
<dbReference type="InterPro" id="IPR027417">
    <property type="entry name" value="P-loop_NTPase"/>
</dbReference>
<evidence type="ECO:0000256" key="8">
    <source>
        <dbReference type="ARBA" id="ARBA00022840"/>
    </source>
</evidence>
<comment type="function">
    <text evidence="12 13 14">The RecF protein is involved in DNA metabolism; it is required for DNA replication and normal SOS inducibility. RecF binds preferentially to single-stranded, linear DNA. It also seems to bind ATP.</text>
</comment>
<comment type="subcellular location">
    <subcellularLocation>
        <location evidence="1 13 14">Cytoplasm</location>
    </subcellularLocation>
</comment>
<dbReference type="PANTHER" id="PTHR32182">
    <property type="entry name" value="DNA REPLICATION AND REPAIR PROTEIN RECF"/>
    <property type="match status" value="1"/>
</dbReference>
<organism evidence="16 17">
    <name type="scientific">Plantactinospora endophytica</name>
    <dbReference type="NCBI Taxonomy" id="673535"/>
    <lineage>
        <taxon>Bacteria</taxon>
        <taxon>Bacillati</taxon>
        <taxon>Actinomycetota</taxon>
        <taxon>Actinomycetes</taxon>
        <taxon>Micromonosporales</taxon>
        <taxon>Micromonosporaceae</taxon>
        <taxon>Plantactinospora</taxon>
    </lineage>
</organism>
<name>A0ABQ4E301_9ACTN</name>
<evidence type="ECO:0000256" key="7">
    <source>
        <dbReference type="ARBA" id="ARBA00022763"/>
    </source>
</evidence>
<protein>
    <recommendedName>
        <fullName evidence="3 13">DNA replication and repair protein RecF</fullName>
    </recommendedName>
</protein>
<gene>
    <name evidence="13 16" type="primary">recF</name>
    <name evidence="16" type="ORF">Pen02_40190</name>
</gene>
<keyword evidence="9 13" id="KW-0238">DNA-binding</keyword>
<comment type="similarity">
    <text evidence="2 13 14">Belongs to the RecF family.</text>
</comment>
<keyword evidence="6 13" id="KW-0547">Nucleotide-binding</keyword>
<proteinExistence type="inferred from homology"/>
<dbReference type="Gene3D" id="1.20.1050.90">
    <property type="entry name" value="RecF/RecN/SMC, N-terminal domain"/>
    <property type="match status" value="1"/>
</dbReference>
<dbReference type="Pfam" id="PF02463">
    <property type="entry name" value="SMC_N"/>
    <property type="match status" value="1"/>
</dbReference>
<dbReference type="PROSITE" id="PS00618">
    <property type="entry name" value="RECF_2"/>
    <property type="match status" value="1"/>
</dbReference>
<dbReference type="RefSeq" id="WP_203867589.1">
    <property type="nucleotide sequence ID" value="NZ_BONW01000019.1"/>
</dbReference>
<dbReference type="EMBL" id="BONW01000019">
    <property type="protein sequence ID" value="GIG89083.1"/>
    <property type="molecule type" value="Genomic_DNA"/>
</dbReference>
<evidence type="ECO:0000256" key="9">
    <source>
        <dbReference type="ARBA" id="ARBA00023125"/>
    </source>
</evidence>
<evidence type="ECO:0000256" key="5">
    <source>
        <dbReference type="ARBA" id="ARBA00022705"/>
    </source>
</evidence>
<evidence type="ECO:0000256" key="13">
    <source>
        <dbReference type="HAMAP-Rule" id="MF_00365"/>
    </source>
</evidence>
<evidence type="ECO:0000256" key="10">
    <source>
        <dbReference type="ARBA" id="ARBA00023204"/>
    </source>
</evidence>
<evidence type="ECO:0000313" key="16">
    <source>
        <dbReference type="EMBL" id="GIG89083.1"/>
    </source>
</evidence>
<evidence type="ECO:0000256" key="12">
    <source>
        <dbReference type="ARBA" id="ARBA00025401"/>
    </source>
</evidence>
<reference evidence="16 17" key="1">
    <citation type="submission" date="2021-01" db="EMBL/GenBank/DDBJ databases">
        <title>Whole genome shotgun sequence of Plantactinospora endophytica NBRC 110450.</title>
        <authorList>
            <person name="Komaki H."/>
            <person name="Tamura T."/>
        </authorList>
    </citation>
    <scope>NUCLEOTIDE SEQUENCE [LARGE SCALE GENOMIC DNA]</scope>
    <source>
        <strain evidence="16 17">NBRC 110450</strain>
    </source>
</reference>
<keyword evidence="10 13" id="KW-0234">DNA repair</keyword>
<evidence type="ECO:0000256" key="3">
    <source>
        <dbReference type="ARBA" id="ARBA00020170"/>
    </source>
</evidence>
<keyword evidence="5 13" id="KW-0235">DNA replication</keyword>
<keyword evidence="8 13" id="KW-0067">ATP-binding</keyword>
<comment type="caution">
    <text evidence="16">The sequence shown here is derived from an EMBL/GenBank/DDBJ whole genome shotgun (WGS) entry which is preliminary data.</text>
</comment>
<evidence type="ECO:0000313" key="17">
    <source>
        <dbReference type="Proteomes" id="UP000646749"/>
    </source>
</evidence>
<dbReference type="Gene3D" id="3.40.50.300">
    <property type="entry name" value="P-loop containing nucleotide triphosphate hydrolases"/>
    <property type="match status" value="1"/>
</dbReference>
<dbReference type="InterPro" id="IPR003395">
    <property type="entry name" value="RecF/RecN/SMC_N"/>
</dbReference>
<feature type="binding site" evidence="13">
    <location>
        <begin position="30"/>
        <end position="37"/>
    </location>
    <ligand>
        <name>ATP</name>
        <dbReference type="ChEBI" id="CHEBI:30616"/>
    </ligand>
</feature>
<keyword evidence="11 13" id="KW-0742">SOS response</keyword>
<dbReference type="NCBIfam" id="TIGR00611">
    <property type="entry name" value="recf"/>
    <property type="match status" value="1"/>
</dbReference>
<evidence type="ECO:0000256" key="1">
    <source>
        <dbReference type="ARBA" id="ARBA00004496"/>
    </source>
</evidence>
<keyword evidence="4 13" id="KW-0963">Cytoplasm</keyword>
<dbReference type="InterPro" id="IPR042174">
    <property type="entry name" value="RecF_2"/>
</dbReference>
<dbReference type="SUPFAM" id="SSF52540">
    <property type="entry name" value="P-loop containing nucleoside triphosphate hydrolases"/>
    <property type="match status" value="1"/>
</dbReference>
<keyword evidence="7 13" id="KW-0227">DNA damage</keyword>
<dbReference type="HAMAP" id="MF_00365">
    <property type="entry name" value="RecF"/>
    <property type="match status" value="1"/>
</dbReference>
<dbReference type="Proteomes" id="UP000646749">
    <property type="component" value="Unassembled WGS sequence"/>
</dbReference>
<sequence>MYVRRLELVDFRSYERVGVDLEPGGNVLVGPNGVGKTNLVEALGYVATLASHRVATDAPLVRAGAATAVLRCAIVHDGRELLVELEIAPGRANRARLNRSPARRARDVLGALRLVLFAPEDLELVRGDPAERRRYLDDLLVTRMPRYAAVRADYERVVKQRNALLRTSYLARKTAGGRGRAARADDGQPAEGGNDLSTLAVWDTHLARHGAELLAGRLELVAALGPHVTKAYDAVAAGRGAASIAYRPSVELTDPVPDRSALEAALTAALAEARQSEIDRGVTLVGPHRDELTLTLGTLPARGYASHGESWSYALALRLAAYDLLRADGVEPVLVLDDVFAELDSGRRERLAELVAGASQLLVTCAVADDVPQALRGARYEVSDGQVNRAD</sequence>
<evidence type="ECO:0000256" key="4">
    <source>
        <dbReference type="ARBA" id="ARBA00022490"/>
    </source>
</evidence>
<evidence type="ECO:0000256" key="14">
    <source>
        <dbReference type="RuleBase" id="RU000578"/>
    </source>
</evidence>
<evidence type="ECO:0000256" key="6">
    <source>
        <dbReference type="ARBA" id="ARBA00022741"/>
    </source>
</evidence>
<dbReference type="InterPro" id="IPR018078">
    <property type="entry name" value="DNA-binding_RecF_CS"/>
</dbReference>
<dbReference type="InterPro" id="IPR001238">
    <property type="entry name" value="DNA-binding_RecF"/>
</dbReference>
<dbReference type="PROSITE" id="PS00617">
    <property type="entry name" value="RECF_1"/>
    <property type="match status" value="1"/>
</dbReference>
<keyword evidence="17" id="KW-1185">Reference proteome</keyword>
<accession>A0ABQ4E301</accession>